<feature type="compositionally biased region" description="Basic and acidic residues" evidence="1">
    <location>
        <begin position="50"/>
        <end position="63"/>
    </location>
</feature>
<accession>A0A1H1F0E8</accession>
<gene>
    <name evidence="2" type="ORF">SAMN04489764_2697</name>
</gene>
<proteinExistence type="predicted"/>
<name>A0A1H1F0E8_9ACTN</name>
<sequence length="84" mass="9220">MRWWKMLGTAGFAVIAAAGVAAVRHRLRFGSAEEIRAQWHARFEEAARAARERAAARAARERGAPLPCDGRRPRTPGSPEGARL</sequence>
<dbReference type="RefSeq" id="WP_093259344.1">
    <property type="nucleotide sequence ID" value="NZ_FNKK01000002.1"/>
</dbReference>
<dbReference type="Proteomes" id="UP000217103">
    <property type="component" value="Unassembled WGS sequence"/>
</dbReference>
<reference evidence="2 3" key="1">
    <citation type="submission" date="2016-10" db="EMBL/GenBank/DDBJ databases">
        <authorList>
            <person name="de Groot N.N."/>
        </authorList>
    </citation>
    <scope>NUCLEOTIDE SEQUENCE [LARGE SCALE GENOMIC DNA]</scope>
    <source>
        <strain evidence="2 3">DSM 43794</strain>
    </source>
</reference>
<evidence type="ECO:0000313" key="3">
    <source>
        <dbReference type="Proteomes" id="UP000217103"/>
    </source>
</evidence>
<organism evidence="2 3">
    <name type="scientific">Thermostaphylospora chromogena</name>
    <dbReference type="NCBI Taxonomy" id="35622"/>
    <lineage>
        <taxon>Bacteria</taxon>
        <taxon>Bacillati</taxon>
        <taxon>Actinomycetota</taxon>
        <taxon>Actinomycetes</taxon>
        <taxon>Streptosporangiales</taxon>
        <taxon>Thermomonosporaceae</taxon>
        <taxon>Thermostaphylospora</taxon>
    </lineage>
</organism>
<keyword evidence="3" id="KW-1185">Reference proteome</keyword>
<dbReference type="AlphaFoldDB" id="A0A1H1F0E8"/>
<protein>
    <submittedName>
        <fullName evidence="2">Uncharacterized protein</fullName>
    </submittedName>
</protein>
<evidence type="ECO:0000256" key="1">
    <source>
        <dbReference type="SAM" id="MobiDB-lite"/>
    </source>
</evidence>
<evidence type="ECO:0000313" key="2">
    <source>
        <dbReference type="EMBL" id="SDQ93886.1"/>
    </source>
</evidence>
<dbReference type="EMBL" id="FNKK01000002">
    <property type="protein sequence ID" value="SDQ93886.1"/>
    <property type="molecule type" value="Genomic_DNA"/>
</dbReference>
<feature type="region of interest" description="Disordered" evidence="1">
    <location>
        <begin position="50"/>
        <end position="84"/>
    </location>
</feature>